<evidence type="ECO:0000313" key="2">
    <source>
        <dbReference type="EMBL" id="CAG2255772.1"/>
    </source>
</evidence>
<feature type="compositionally biased region" description="Basic and acidic residues" evidence="1">
    <location>
        <begin position="1172"/>
        <end position="1188"/>
    </location>
</feature>
<feature type="region of interest" description="Disordered" evidence="1">
    <location>
        <begin position="133"/>
        <end position="156"/>
    </location>
</feature>
<reference evidence="2" key="1">
    <citation type="submission" date="2021-03" db="EMBL/GenBank/DDBJ databases">
        <authorList>
            <person name="Bekaert M."/>
        </authorList>
    </citation>
    <scope>NUCLEOTIDE SEQUENCE</scope>
</reference>
<evidence type="ECO:0000313" key="3">
    <source>
        <dbReference type="Proteomes" id="UP000683360"/>
    </source>
</evidence>
<sequence length="1356" mass="156402">MLRNYIYRDENIITSATKMSLTGGIGEIPQHIKEDAMKVIPEEVTAPCRPLAEAKLPPVGSFVSIKGKIAKIDINGGRIKRSHDPALAGSINGQTTLNLSTMDICNYAKVILTRATKDISSLQWWKKQNSENNRPILTDNSLNNNTNDNSDDNSNSLKKSYTSNFSLMERHQNYMMFMDGYPKMHVEYTYFKKRISRLQSYLTEKKYWKSGGKSEERNLFLDYFGLQNWYNLKKMEKQKHTLEKCNPCRTIHIDMSSLHKSLDKDSRQILETCQTATDHFIHTVSPTSMTQEKGVKIVKSFINIVQPIIEEKVNIKFNCKLADSLSPTAITAAEHRQEIKKAVTVSKKKFEEVMKDDGNDVTNFLSSGKSFNQYHRDRMTGFLNQKTGFLNEMTSKPSGSDINWTLMAKTYNLQINGKFPANAGQVILEYARKQGINTQTHNKEKRVSSRDYLRRIRRAKNTIYMRNKQHSLPTPRTGKAIKEDVKRKLRSGELYIGVKIAEKTKITTVISPEGELIPKTIQLFARKMPLTYIREQSLKDQLHQGLFKYTSDEEYDKMNLQLVKDKLFKLGLQSPETADQTRSLLKSTERTRKLKIWHDHSDILNHSYICFTVSFLYDEANFYTDQEFRLKHPDKKPINVQALVERPKLYIFGQSGSSDEEQTLYTRTRLEDLQQIRLPTQVTHDDHNLTVFDDLRVFSGDGPARQFESGQQRGGNFSCLCGIPAVEHGNYVRCYYMKPLSLDERCQLATSTTTDLVKELKARNIETTDKDRKQLHEDLTQLLHGISRPPALMIPEPHLPTENINIPSYEILCTEPLHDLTNVIQNIIAELPYHIQDKEAQKEFQNFSQTTIGDKNQVKGSDARLYLVKLAKFAANLHEQKKIDKNTIQMIESLVEITNICYSKYECRSPKQILRLYNQCFLFAVTCRIVIGIPSNPKMSKRKFFGSHFHSVTVHLPDCLRIFNLRSIVTEQEERIFGDLRRISENTTNRQAQFICDNAMLRFNSQQAAKTDYFTMQESVIQKQAHLLAPRPNSTIPAHIVTKQPTLLQAHLERIPDFLLPGNNIWWHSTNNNLIFHDGPDEPCYRNQGPEMSHFRSSSLKDENTKLKVIWQTIMTRFQENQLILPLRRLKTFDVYGNPSFVTVNKTEENDLEDEIQTPSCDIDTVRADDAIINERENEEKKDSKSESTEDYIPDIPILQDQPEVPAIDHDRNQNNTETKEKYKSYIKVLRWSVQPSNIDVQGSLLIKPKQLPANNFKKQPTCKRKLFQSEVSNQEIASSRKKTTFDLVVQLLGPSSDVDDCIKYRKLKQKHPGHKSFISAFDQSFSKLQIEVSKRYFALKDEIAKDDGKENRGVC</sequence>
<dbReference type="EMBL" id="CAJPWZ010003284">
    <property type="protein sequence ID" value="CAG2255772.1"/>
    <property type="molecule type" value="Genomic_DNA"/>
</dbReference>
<protein>
    <submittedName>
        <fullName evidence="2">Uncharacterized protein</fullName>
    </submittedName>
</protein>
<organism evidence="2 3">
    <name type="scientific">Mytilus edulis</name>
    <name type="common">Blue mussel</name>
    <dbReference type="NCBI Taxonomy" id="6550"/>
    <lineage>
        <taxon>Eukaryota</taxon>
        <taxon>Metazoa</taxon>
        <taxon>Spiralia</taxon>
        <taxon>Lophotrochozoa</taxon>
        <taxon>Mollusca</taxon>
        <taxon>Bivalvia</taxon>
        <taxon>Autobranchia</taxon>
        <taxon>Pteriomorphia</taxon>
        <taxon>Mytilida</taxon>
        <taxon>Mytiloidea</taxon>
        <taxon>Mytilidae</taxon>
        <taxon>Mytilinae</taxon>
        <taxon>Mytilus</taxon>
    </lineage>
</organism>
<evidence type="ECO:0000256" key="1">
    <source>
        <dbReference type="SAM" id="MobiDB-lite"/>
    </source>
</evidence>
<feature type="region of interest" description="Disordered" evidence="1">
    <location>
        <begin position="1172"/>
        <end position="1192"/>
    </location>
</feature>
<gene>
    <name evidence="2" type="ORF">MEDL_67176</name>
</gene>
<feature type="compositionally biased region" description="Low complexity" evidence="1">
    <location>
        <begin position="137"/>
        <end position="156"/>
    </location>
</feature>
<dbReference type="OrthoDB" id="5986221at2759"/>
<comment type="caution">
    <text evidence="2">The sequence shown here is derived from an EMBL/GenBank/DDBJ whole genome shotgun (WGS) entry which is preliminary data.</text>
</comment>
<name>A0A8S3VEU3_MYTED</name>
<proteinExistence type="predicted"/>
<dbReference type="Proteomes" id="UP000683360">
    <property type="component" value="Unassembled WGS sequence"/>
</dbReference>
<keyword evidence="3" id="KW-1185">Reference proteome</keyword>
<accession>A0A8S3VEU3</accession>